<name>A0A6J5PBG6_9CAUD</name>
<accession>A0A6J5PBG6</accession>
<evidence type="ECO:0000313" key="1">
    <source>
        <dbReference type="EMBL" id="CAB4167206.1"/>
    </source>
</evidence>
<gene>
    <name evidence="1" type="ORF">UFOVP858_19</name>
</gene>
<organism evidence="1">
    <name type="scientific">uncultured Caudovirales phage</name>
    <dbReference type="NCBI Taxonomy" id="2100421"/>
    <lineage>
        <taxon>Viruses</taxon>
        <taxon>Duplodnaviria</taxon>
        <taxon>Heunggongvirae</taxon>
        <taxon>Uroviricota</taxon>
        <taxon>Caudoviricetes</taxon>
        <taxon>Peduoviridae</taxon>
        <taxon>Maltschvirus</taxon>
        <taxon>Maltschvirus maltsch</taxon>
    </lineage>
</organism>
<proteinExistence type="predicted"/>
<protein>
    <submittedName>
        <fullName evidence="1">Uncharacterized protein</fullName>
    </submittedName>
</protein>
<dbReference type="EMBL" id="LR796806">
    <property type="protein sequence ID" value="CAB4167206.1"/>
    <property type="molecule type" value="Genomic_DNA"/>
</dbReference>
<sequence length="161" mass="18195">MSGFPTKERQRIVDEYLQATGRNMFVPGEFVDWLKGQPKHEAYPWFYGMTDGDAARQWRIDLARRMASGLRIVVRDEEPETSTIVVREYPAFVSPVDGRKDGGGYAPFDPRSEIDQAELRRQAAVSLTSWLNRYRGCAENIGVDVSPLEEIAVSLRGVEAV</sequence>
<reference evidence="1" key="1">
    <citation type="submission" date="2020-04" db="EMBL/GenBank/DDBJ databases">
        <authorList>
            <person name="Chiriac C."/>
            <person name="Salcher M."/>
            <person name="Ghai R."/>
            <person name="Kavagutti S V."/>
        </authorList>
    </citation>
    <scope>NUCLEOTIDE SEQUENCE</scope>
</reference>